<organism evidence="2 3">
    <name type="scientific">Symbiodinium microadriaticum</name>
    <name type="common">Dinoflagellate</name>
    <name type="synonym">Zooxanthella microadriatica</name>
    <dbReference type="NCBI Taxonomy" id="2951"/>
    <lineage>
        <taxon>Eukaryota</taxon>
        <taxon>Sar</taxon>
        <taxon>Alveolata</taxon>
        <taxon>Dinophyceae</taxon>
        <taxon>Suessiales</taxon>
        <taxon>Symbiodiniaceae</taxon>
        <taxon>Symbiodinium</taxon>
    </lineage>
</organism>
<dbReference type="EMBL" id="LSRX01000521">
    <property type="protein sequence ID" value="OLP94945.1"/>
    <property type="molecule type" value="Genomic_DNA"/>
</dbReference>
<evidence type="ECO:0000313" key="3">
    <source>
        <dbReference type="Proteomes" id="UP000186817"/>
    </source>
</evidence>
<dbReference type="Proteomes" id="UP000186817">
    <property type="component" value="Unassembled WGS sequence"/>
</dbReference>
<dbReference type="OrthoDB" id="435358at2759"/>
<keyword evidence="1" id="KW-0175">Coiled coil</keyword>
<gene>
    <name evidence="2" type="ORF">AK812_SmicGene22982</name>
</gene>
<feature type="coiled-coil region" evidence="1">
    <location>
        <begin position="145"/>
        <end position="175"/>
    </location>
</feature>
<protein>
    <submittedName>
        <fullName evidence="2">Uncharacterized protein</fullName>
    </submittedName>
</protein>
<evidence type="ECO:0000313" key="2">
    <source>
        <dbReference type="EMBL" id="OLP94945.1"/>
    </source>
</evidence>
<keyword evidence="3" id="KW-1185">Reference proteome</keyword>
<name>A0A1Q9DIF4_SYMMI</name>
<dbReference type="InterPro" id="IPR036770">
    <property type="entry name" value="Ankyrin_rpt-contain_sf"/>
</dbReference>
<sequence>MVLVGRLEEMCSEEELRQREMERLLDPLERDWKQVKVPEMDDWFNTIGGLLRKKGYRPDQESDRFEVLNRKGVPFSLKDQRLVSREGRRCLVSADFPLLVNIKEWKISELRRRVRLSGSEERNSQVAIQKQIEQLKKGRPGKLLGAQEQEKLKQLREAEDRLQVQRQQVQAEAELHLKSRASVLLQMRELAKQRVKKLGYLARLRVLQMRELAKQRVKQIKHVRNAESLFEAVHDRQEAVAIRVVRDKDFNPFGFRHRVSQQSLLHAAAQASKLRGIPDFAAAKDWRGWTALHVAAQNGEAHCSEEFTGIHCKKQEKSA</sequence>
<proteinExistence type="predicted"/>
<accession>A0A1Q9DIF4</accession>
<comment type="caution">
    <text evidence="2">The sequence shown here is derived from an EMBL/GenBank/DDBJ whole genome shotgun (WGS) entry which is preliminary data.</text>
</comment>
<dbReference type="AlphaFoldDB" id="A0A1Q9DIF4"/>
<reference evidence="2 3" key="1">
    <citation type="submission" date="2016-02" db="EMBL/GenBank/DDBJ databases">
        <title>Genome analysis of coral dinoflagellate symbionts highlights evolutionary adaptations to a symbiotic lifestyle.</title>
        <authorList>
            <person name="Aranda M."/>
            <person name="Li Y."/>
            <person name="Liew Y.J."/>
            <person name="Baumgarten S."/>
            <person name="Simakov O."/>
            <person name="Wilson M."/>
            <person name="Piel J."/>
            <person name="Ashoor H."/>
            <person name="Bougouffa S."/>
            <person name="Bajic V.B."/>
            <person name="Ryu T."/>
            <person name="Ravasi T."/>
            <person name="Bayer T."/>
            <person name="Micklem G."/>
            <person name="Kim H."/>
            <person name="Bhak J."/>
            <person name="Lajeunesse T.C."/>
            <person name="Voolstra C.R."/>
        </authorList>
    </citation>
    <scope>NUCLEOTIDE SEQUENCE [LARGE SCALE GENOMIC DNA]</scope>
    <source>
        <strain evidence="2 3">CCMP2467</strain>
    </source>
</reference>
<evidence type="ECO:0000256" key="1">
    <source>
        <dbReference type="SAM" id="Coils"/>
    </source>
</evidence>
<dbReference type="Gene3D" id="1.25.40.20">
    <property type="entry name" value="Ankyrin repeat-containing domain"/>
    <property type="match status" value="1"/>
</dbReference>